<evidence type="ECO:0000313" key="2">
    <source>
        <dbReference type="EMBL" id="CAB4183012.1"/>
    </source>
</evidence>
<dbReference type="EMBL" id="LR798456">
    <property type="protein sequence ID" value="CAB5238036.1"/>
    <property type="molecule type" value="Genomic_DNA"/>
</dbReference>
<organism evidence="1">
    <name type="scientific">uncultured Caudovirales phage</name>
    <dbReference type="NCBI Taxonomy" id="2100421"/>
    <lineage>
        <taxon>Viruses</taxon>
        <taxon>Duplodnaviria</taxon>
        <taxon>Heunggongvirae</taxon>
        <taxon>Uroviricota</taxon>
        <taxon>Caudoviricetes</taxon>
        <taxon>Peduoviridae</taxon>
        <taxon>Maltschvirus</taxon>
        <taxon>Maltschvirus maltsch</taxon>
    </lineage>
</organism>
<accession>A0A6J5Q598</accession>
<dbReference type="EMBL" id="LR797371">
    <property type="protein sequence ID" value="CAB4211382.1"/>
    <property type="molecule type" value="Genomic_DNA"/>
</dbReference>
<dbReference type="EMBL" id="LR796941">
    <property type="protein sequence ID" value="CAB4176525.1"/>
    <property type="molecule type" value="Genomic_DNA"/>
</dbReference>
<evidence type="ECO:0000313" key="3">
    <source>
        <dbReference type="EMBL" id="CAB4197618.1"/>
    </source>
</evidence>
<protein>
    <submittedName>
        <fullName evidence="1">Uncharacterized protein</fullName>
    </submittedName>
</protein>
<evidence type="ECO:0000313" key="5">
    <source>
        <dbReference type="EMBL" id="CAB5238036.1"/>
    </source>
</evidence>
<dbReference type="EMBL" id="LR797025">
    <property type="protein sequence ID" value="CAB4183012.1"/>
    <property type="molecule type" value="Genomic_DNA"/>
</dbReference>
<evidence type="ECO:0000313" key="4">
    <source>
        <dbReference type="EMBL" id="CAB4211382.1"/>
    </source>
</evidence>
<dbReference type="EMBL" id="LR797258">
    <property type="protein sequence ID" value="CAB4197618.1"/>
    <property type="molecule type" value="Genomic_DNA"/>
</dbReference>
<name>A0A6J5Q598_9CAUD</name>
<evidence type="ECO:0000313" key="1">
    <source>
        <dbReference type="EMBL" id="CAB4176525.1"/>
    </source>
</evidence>
<sequence>MVIEEGGSILVASGIGAAAGTNVSAVESMPIPHKTVLTFAALSVTMTDATTAGCHGTQKIYDFPAGAILIAGCVSDLQITAGAGGITDTAAVVGSIGTVAVGTDNATLTTTEANIMPSTAAALTAGAGNCDSQLAVPIILDGTTTPVDAILNFAVPDAGSSANDTLLVSGTVTITWFNLGDH</sequence>
<gene>
    <name evidence="2" type="ORF">UFOVP1076_35</name>
    <name evidence="3" type="ORF">UFOVP1314_18</name>
    <name evidence="4" type="ORF">UFOVP1427_53</name>
    <name evidence="5" type="ORF">UFOVP1523_57</name>
    <name evidence="1" type="ORF">UFOVP991_35</name>
</gene>
<proteinExistence type="predicted"/>
<reference evidence="1" key="1">
    <citation type="submission" date="2020-05" db="EMBL/GenBank/DDBJ databases">
        <authorList>
            <person name="Chiriac C."/>
            <person name="Salcher M."/>
            <person name="Ghai R."/>
            <person name="Kavagutti S V."/>
        </authorList>
    </citation>
    <scope>NUCLEOTIDE SEQUENCE</scope>
</reference>